<gene>
    <name evidence="8" type="primary">fliR</name>
</gene>
<feature type="transmembrane region" description="Helical" evidence="7">
    <location>
        <begin position="202"/>
        <end position="224"/>
    </location>
</feature>
<keyword evidence="3" id="KW-1003">Cell membrane</keyword>
<keyword evidence="8" id="KW-0966">Cell projection</keyword>
<dbReference type="EMBL" id="KM886861">
    <property type="protein sequence ID" value="AJA33817.1"/>
    <property type="molecule type" value="Genomic_DNA"/>
</dbReference>
<name>A0A0A7RF16_9LACO</name>
<keyword evidence="5 7" id="KW-1133">Transmembrane helix</keyword>
<dbReference type="GO" id="GO:0006605">
    <property type="term" value="P:protein targeting"/>
    <property type="evidence" value="ECO:0007669"/>
    <property type="project" value="InterPro"/>
</dbReference>
<dbReference type="GO" id="GO:0005886">
    <property type="term" value="C:plasma membrane"/>
    <property type="evidence" value="ECO:0007669"/>
    <property type="project" value="UniProtKB-SubCell"/>
</dbReference>
<evidence type="ECO:0000256" key="5">
    <source>
        <dbReference type="ARBA" id="ARBA00022989"/>
    </source>
</evidence>
<dbReference type="PANTHER" id="PTHR30065">
    <property type="entry name" value="FLAGELLAR BIOSYNTHETIC PROTEIN FLIR"/>
    <property type="match status" value="1"/>
</dbReference>
<sequence length="250" mass="27203">MIVIQIGALLMCRIMSFLAICPIFSQKGFPNFAKLVVGGSLVISAYPAITEYKEIANTVLLGEVAIKEVIFGLAMGYLSQLVFSGIMMAGQMIDFQVGFSMAQAYDTMTDVQSAQFSKLYYWLTISIFFMLNLQNLMIYGIINSFKIVPLGTENISGASVDGVVQLFEKTVEMSLSLAAPMVVAVLIIDILLGVISRSIPQINILMMSLSIKTVVSILIFLLALSSLSSFLGNNLSEGIGNMLEFIKSVK</sequence>
<evidence type="ECO:0000256" key="4">
    <source>
        <dbReference type="ARBA" id="ARBA00022692"/>
    </source>
</evidence>
<evidence type="ECO:0000256" key="7">
    <source>
        <dbReference type="SAM" id="Phobius"/>
    </source>
</evidence>
<dbReference type="AlphaFoldDB" id="A0A0A7RF16"/>
<evidence type="ECO:0000256" key="6">
    <source>
        <dbReference type="ARBA" id="ARBA00023136"/>
    </source>
</evidence>
<evidence type="ECO:0000256" key="1">
    <source>
        <dbReference type="ARBA" id="ARBA00004651"/>
    </source>
</evidence>
<feature type="transmembrane region" description="Helical" evidence="7">
    <location>
        <begin position="119"/>
        <end position="142"/>
    </location>
</feature>
<keyword evidence="6 7" id="KW-0472">Membrane</keyword>
<evidence type="ECO:0000256" key="2">
    <source>
        <dbReference type="ARBA" id="ARBA00009772"/>
    </source>
</evidence>
<comment type="subcellular location">
    <subcellularLocation>
        <location evidence="1">Cell membrane</location>
        <topology evidence="1">Multi-pass membrane protein</topology>
    </subcellularLocation>
</comment>
<evidence type="ECO:0000256" key="3">
    <source>
        <dbReference type="ARBA" id="ARBA00022475"/>
    </source>
</evidence>
<proteinExistence type="inferred from homology"/>
<accession>A0A0A7RF16</accession>
<dbReference type="InterPro" id="IPR002010">
    <property type="entry name" value="T3SS_IM_R"/>
</dbReference>
<comment type="similarity">
    <text evidence="2">Belongs to the FliR/MopE/SpaR family.</text>
</comment>
<protein>
    <submittedName>
        <fullName evidence="8">Flagellar biosynthetic protein FliR</fullName>
    </submittedName>
</protein>
<dbReference type="PANTHER" id="PTHR30065:SF1">
    <property type="entry name" value="SURFACE PRESENTATION OF ANTIGENS PROTEIN SPAR"/>
    <property type="match status" value="1"/>
</dbReference>
<reference evidence="8" key="1">
    <citation type="journal article" date="2014" name="Appl. Environ. Microbiol.">
        <title>Detection and genomic characterization of motility in Lactobacillus curvatus: confirmation of motility in a species outside the Lactobacillus salivarius clade.</title>
        <authorList>
            <person name="Cousin F.J."/>
            <person name="Lynch S.M."/>
            <person name="Harris H.M."/>
            <person name="McCann A."/>
            <person name="Lynch D.B."/>
            <person name="Neville B.A."/>
            <person name="Irisawa T."/>
            <person name="Okada S."/>
            <person name="Endo A."/>
            <person name="O'Toole P.W."/>
        </authorList>
    </citation>
    <scope>NUCLEOTIDE SEQUENCE</scope>
    <source>
        <strain evidence="8">DSM 21116</strain>
    </source>
</reference>
<dbReference type="PRINTS" id="PR00953">
    <property type="entry name" value="TYPE3IMRPROT"/>
</dbReference>
<organism evidence="8">
    <name type="scientific">Liquorilactobacillus cacaonum</name>
    <dbReference type="NCBI Taxonomy" id="483012"/>
    <lineage>
        <taxon>Bacteria</taxon>
        <taxon>Bacillati</taxon>
        <taxon>Bacillota</taxon>
        <taxon>Bacilli</taxon>
        <taxon>Lactobacillales</taxon>
        <taxon>Lactobacillaceae</taxon>
        <taxon>Liquorilactobacillus</taxon>
    </lineage>
</organism>
<evidence type="ECO:0000313" key="8">
    <source>
        <dbReference type="EMBL" id="AJA33817.1"/>
    </source>
</evidence>
<dbReference type="Pfam" id="PF01311">
    <property type="entry name" value="Bac_export_1"/>
    <property type="match status" value="1"/>
</dbReference>
<keyword evidence="8" id="KW-0969">Cilium</keyword>
<feature type="transmembrane region" description="Helical" evidence="7">
    <location>
        <begin position="175"/>
        <end position="195"/>
    </location>
</feature>
<keyword evidence="8" id="KW-0282">Flagellum</keyword>
<keyword evidence="4 7" id="KW-0812">Transmembrane</keyword>
<feature type="transmembrane region" description="Helical" evidence="7">
    <location>
        <begin position="6"/>
        <end position="25"/>
    </location>
</feature>
<feature type="transmembrane region" description="Helical" evidence="7">
    <location>
        <begin position="69"/>
        <end position="90"/>
    </location>
</feature>